<sequence>MNQPRFPALVRVAPNARLGIGFSGGACQFAENATCQTRRDIEEPVKSLRLTVEMMEIMEDDSDVDEVQELDFRMRAVGRRLQNGKRRFKIFIELCFRERFWTATKVEQ</sequence>
<dbReference type="Proteomes" id="UP000305067">
    <property type="component" value="Unassembled WGS sequence"/>
</dbReference>
<evidence type="ECO:0000313" key="1">
    <source>
        <dbReference type="EMBL" id="TFK98946.1"/>
    </source>
</evidence>
<evidence type="ECO:0000313" key="2">
    <source>
        <dbReference type="Proteomes" id="UP000305067"/>
    </source>
</evidence>
<dbReference type="AlphaFoldDB" id="A0A5C3QBK6"/>
<accession>A0A5C3QBK6</accession>
<keyword evidence="2" id="KW-1185">Reference proteome</keyword>
<protein>
    <submittedName>
        <fullName evidence="1">Uncharacterized protein</fullName>
    </submittedName>
</protein>
<proteinExistence type="predicted"/>
<gene>
    <name evidence="1" type="ORF">BDV98DRAFT_627305</name>
</gene>
<reference evidence="1 2" key="1">
    <citation type="journal article" date="2019" name="Nat. Ecol. Evol.">
        <title>Megaphylogeny resolves global patterns of mushroom evolution.</title>
        <authorList>
            <person name="Varga T."/>
            <person name="Krizsan K."/>
            <person name="Foldi C."/>
            <person name="Dima B."/>
            <person name="Sanchez-Garcia M."/>
            <person name="Sanchez-Ramirez S."/>
            <person name="Szollosi G.J."/>
            <person name="Szarkandi J.G."/>
            <person name="Papp V."/>
            <person name="Albert L."/>
            <person name="Andreopoulos W."/>
            <person name="Angelini C."/>
            <person name="Antonin V."/>
            <person name="Barry K.W."/>
            <person name="Bougher N.L."/>
            <person name="Buchanan P."/>
            <person name="Buyck B."/>
            <person name="Bense V."/>
            <person name="Catcheside P."/>
            <person name="Chovatia M."/>
            <person name="Cooper J."/>
            <person name="Damon W."/>
            <person name="Desjardin D."/>
            <person name="Finy P."/>
            <person name="Geml J."/>
            <person name="Haridas S."/>
            <person name="Hughes K."/>
            <person name="Justo A."/>
            <person name="Karasinski D."/>
            <person name="Kautmanova I."/>
            <person name="Kiss B."/>
            <person name="Kocsube S."/>
            <person name="Kotiranta H."/>
            <person name="LaButti K.M."/>
            <person name="Lechner B.E."/>
            <person name="Liimatainen K."/>
            <person name="Lipzen A."/>
            <person name="Lukacs Z."/>
            <person name="Mihaltcheva S."/>
            <person name="Morgado L.N."/>
            <person name="Niskanen T."/>
            <person name="Noordeloos M.E."/>
            <person name="Ohm R.A."/>
            <person name="Ortiz-Santana B."/>
            <person name="Ovrebo C."/>
            <person name="Racz N."/>
            <person name="Riley R."/>
            <person name="Savchenko A."/>
            <person name="Shiryaev A."/>
            <person name="Soop K."/>
            <person name="Spirin V."/>
            <person name="Szebenyi C."/>
            <person name="Tomsovsky M."/>
            <person name="Tulloss R.E."/>
            <person name="Uehling J."/>
            <person name="Grigoriev I.V."/>
            <person name="Vagvolgyi C."/>
            <person name="Papp T."/>
            <person name="Martin F.M."/>
            <person name="Miettinen O."/>
            <person name="Hibbett D.S."/>
            <person name="Nagy L.G."/>
        </authorList>
    </citation>
    <scope>NUCLEOTIDE SEQUENCE [LARGE SCALE GENOMIC DNA]</scope>
    <source>
        <strain evidence="1 2">CBS 309.79</strain>
    </source>
</reference>
<name>A0A5C3QBK6_9AGAR</name>
<dbReference type="EMBL" id="ML178836">
    <property type="protein sequence ID" value="TFK98946.1"/>
    <property type="molecule type" value="Genomic_DNA"/>
</dbReference>
<organism evidence="1 2">
    <name type="scientific">Pterulicium gracile</name>
    <dbReference type="NCBI Taxonomy" id="1884261"/>
    <lineage>
        <taxon>Eukaryota</taxon>
        <taxon>Fungi</taxon>
        <taxon>Dikarya</taxon>
        <taxon>Basidiomycota</taxon>
        <taxon>Agaricomycotina</taxon>
        <taxon>Agaricomycetes</taxon>
        <taxon>Agaricomycetidae</taxon>
        <taxon>Agaricales</taxon>
        <taxon>Pleurotineae</taxon>
        <taxon>Pterulaceae</taxon>
        <taxon>Pterulicium</taxon>
    </lineage>
</organism>